<organism evidence="2 3">
    <name type="scientific">Dreissena polymorpha</name>
    <name type="common">Zebra mussel</name>
    <name type="synonym">Mytilus polymorpha</name>
    <dbReference type="NCBI Taxonomy" id="45954"/>
    <lineage>
        <taxon>Eukaryota</taxon>
        <taxon>Metazoa</taxon>
        <taxon>Spiralia</taxon>
        <taxon>Lophotrochozoa</taxon>
        <taxon>Mollusca</taxon>
        <taxon>Bivalvia</taxon>
        <taxon>Autobranchia</taxon>
        <taxon>Heteroconchia</taxon>
        <taxon>Euheterodonta</taxon>
        <taxon>Imparidentia</taxon>
        <taxon>Neoheterodontei</taxon>
        <taxon>Myida</taxon>
        <taxon>Dreissenoidea</taxon>
        <taxon>Dreissenidae</taxon>
        <taxon>Dreissena</taxon>
    </lineage>
</organism>
<evidence type="ECO:0000313" key="3">
    <source>
        <dbReference type="Proteomes" id="UP000828390"/>
    </source>
</evidence>
<accession>A0A9D4RCF8</accession>
<comment type="caution">
    <text evidence="2">The sequence shown here is derived from an EMBL/GenBank/DDBJ whole genome shotgun (WGS) entry which is preliminary data.</text>
</comment>
<evidence type="ECO:0000313" key="2">
    <source>
        <dbReference type="EMBL" id="KAH3861647.1"/>
    </source>
</evidence>
<name>A0A9D4RCF8_DREPO</name>
<reference evidence="2" key="2">
    <citation type="submission" date="2020-11" db="EMBL/GenBank/DDBJ databases">
        <authorList>
            <person name="McCartney M.A."/>
            <person name="Auch B."/>
            <person name="Kono T."/>
            <person name="Mallez S."/>
            <person name="Becker A."/>
            <person name="Gohl D.M."/>
            <person name="Silverstein K.A.T."/>
            <person name="Koren S."/>
            <person name="Bechman K.B."/>
            <person name="Herman A."/>
            <person name="Abrahante J.E."/>
            <person name="Garbe J."/>
        </authorList>
    </citation>
    <scope>NUCLEOTIDE SEQUENCE</scope>
    <source>
        <strain evidence="2">Duluth1</strain>
        <tissue evidence="2">Whole animal</tissue>
    </source>
</reference>
<feature type="compositionally biased region" description="Low complexity" evidence="1">
    <location>
        <begin position="121"/>
        <end position="135"/>
    </location>
</feature>
<dbReference type="PRINTS" id="PR01217">
    <property type="entry name" value="PRICHEXTENSN"/>
</dbReference>
<dbReference type="AlphaFoldDB" id="A0A9D4RCF8"/>
<keyword evidence="3" id="KW-1185">Reference proteome</keyword>
<sequence>MYNILLQATTNAPLPQPATEQNVPVETKPSPPPSAKSSDVPVETKPSPPPSAKPSAATPQKPTPPKPTPPKAPAKSTFKPTTKPKPTPPKAPAKPTFKPTTKPKPTPPKTNRPKPTPAKPTPSKAPAKPTFKPTTKPAPKPTPTQPATNQTVNPVEEGFDDVDLDVELTENEKGDLKDFCGVALGGSTINMTDLEEALGKAGQVCDKIIATVEESSITSGDVEQLLLEVGAVVNFKRRHVYKQQGGE</sequence>
<feature type="region of interest" description="Disordered" evidence="1">
    <location>
        <begin position="1"/>
        <end position="156"/>
    </location>
</feature>
<feature type="compositionally biased region" description="Pro residues" evidence="1">
    <location>
        <begin position="61"/>
        <end position="72"/>
    </location>
</feature>
<reference evidence="2" key="1">
    <citation type="journal article" date="2019" name="bioRxiv">
        <title>The Genome of the Zebra Mussel, Dreissena polymorpha: A Resource for Invasive Species Research.</title>
        <authorList>
            <person name="McCartney M.A."/>
            <person name="Auch B."/>
            <person name="Kono T."/>
            <person name="Mallez S."/>
            <person name="Zhang Y."/>
            <person name="Obille A."/>
            <person name="Becker A."/>
            <person name="Abrahante J.E."/>
            <person name="Garbe J."/>
            <person name="Badalamenti J.P."/>
            <person name="Herman A."/>
            <person name="Mangelson H."/>
            <person name="Liachko I."/>
            <person name="Sullivan S."/>
            <person name="Sone E.D."/>
            <person name="Koren S."/>
            <person name="Silverstein K.A.T."/>
            <person name="Beckman K.B."/>
            <person name="Gohl D.M."/>
        </authorList>
    </citation>
    <scope>NUCLEOTIDE SEQUENCE</scope>
    <source>
        <strain evidence="2">Duluth1</strain>
        <tissue evidence="2">Whole animal</tissue>
    </source>
</reference>
<protein>
    <submittedName>
        <fullName evidence="2">Uncharacterized protein</fullName>
    </submittedName>
</protein>
<dbReference type="EMBL" id="JAIWYP010000002">
    <property type="protein sequence ID" value="KAH3861647.1"/>
    <property type="molecule type" value="Genomic_DNA"/>
</dbReference>
<gene>
    <name evidence="2" type="ORF">DPMN_024581</name>
</gene>
<feature type="compositionally biased region" description="Pro residues" evidence="1">
    <location>
        <begin position="83"/>
        <end position="92"/>
    </location>
</feature>
<feature type="compositionally biased region" description="Polar residues" evidence="1">
    <location>
        <begin position="1"/>
        <end position="24"/>
    </location>
</feature>
<dbReference type="Proteomes" id="UP000828390">
    <property type="component" value="Unassembled WGS sequence"/>
</dbReference>
<proteinExistence type="predicted"/>
<evidence type="ECO:0000256" key="1">
    <source>
        <dbReference type="SAM" id="MobiDB-lite"/>
    </source>
</evidence>
<feature type="compositionally biased region" description="Pro residues" evidence="1">
    <location>
        <begin position="102"/>
        <end position="120"/>
    </location>
</feature>